<keyword evidence="3" id="KW-1185">Reference proteome</keyword>
<keyword evidence="1" id="KW-0812">Transmembrane</keyword>
<evidence type="ECO:0000313" key="3">
    <source>
        <dbReference type="Proteomes" id="UP000553459"/>
    </source>
</evidence>
<protein>
    <submittedName>
        <fullName evidence="2">Uncharacterized protein</fullName>
    </submittedName>
</protein>
<organism evidence="2 3">
    <name type="scientific">Elizabethkingia argenteiflava</name>
    <dbReference type="NCBI Taxonomy" id="2681556"/>
    <lineage>
        <taxon>Bacteria</taxon>
        <taxon>Pseudomonadati</taxon>
        <taxon>Bacteroidota</taxon>
        <taxon>Flavobacteriia</taxon>
        <taxon>Flavobacteriales</taxon>
        <taxon>Weeksellaceae</taxon>
        <taxon>Elizabethkingia</taxon>
    </lineage>
</organism>
<dbReference type="AlphaFoldDB" id="A0A845PZF0"/>
<feature type="transmembrane region" description="Helical" evidence="1">
    <location>
        <begin position="33"/>
        <end position="57"/>
    </location>
</feature>
<gene>
    <name evidence="2" type="ORF">GNY06_10690</name>
</gene>
<reference evidence="2 3" key="1">
    <citation type="submission" date="2019-11" db="EMBL/GenBank/DDBJ databases">
        <title>Characterization of Elizabethkingia argenteiflava sp. nov., isolated from inner surface of Soybean Pods.</title>
        <authorList>
            <person name="Mo S."/>
        </authorList>
    </citation>
    <scope>NUCLEOTIDE SEQUENCE [LARGE SCALE GENOMIC DNA]</scope>
    <source>
        <strain evidence="2 3">YB22</strain>
    </source>
</reference>
<evidence type="ECO:0000256" key="1">
    <source>
        <dbReference type="SAM" id="Phobius"/>
    </source>
</evidence>
<accession>A0A845PZF0</accession>
<dbReference type="RefSeq" id="WP_166520077.1">
    <property type="nucleotide sequence ID" value="NZ_JAAABJ010000622.1"/>
</dbReference>
<dbReference type="EMBL" id="JAAABJ010000622">
    <property type="protein sequence ID" value="NAW51817.1"/>
    <property type="molecule type" value="Genomic_DNA"/>
</dbReference>
<proteinExistence type="predicted"/>
<sequence length="59" mass="6696">MSSFQLYGINTPSRMGGEKLGYQGRKRQKPPTAFFCVISVDLCWICVVHSVGFLTIYTY</sequence>
<keyword evidence="1" id="KW-1133">Transmembrane helix</keyword>
<dbReference type="Proteomes" id="UP000553459">
    <property type="component" value="Unassembled WGS sequence"/>
</dbReference>
<keyword evidence="1" id="KW-0472">Membrane</keyword>
<comment type="caution">
    <text evidence="2">The sequence shown here is derived from an EMBL/GenBank/DDBJ whole genome shotgun (WGS) entry which is preliminary data.</text>
</comment>
<evidence type="ECO:0000313" key="2">
    <source>
        <dbReference type="EMBL" id="NAW51817.1"/>
    </source>
</evidence>
<name>A0A845PZF0_9FLAO</name>